<dbReference type="PANTHER" id="PTHR11315:SF0">
    <property type="entry name" value="FOLATE GAMMA-GLUTAMYL HYDROLASE"/>
    <property type="match status" value="1"/>
</dbReference>
<evidence type="ECO:0000256" key="3">
    <source>
        <dbReference type="ARBA" id="ARBA00022525"/>
    </source>
</evidence>
<evidence type="ECO:0000256" key="1">
    <source>
        <dbReference type="ARBA" id="ARBA00004239"/>
    </source>
</evidence>
<dbReference type="EC" id="3.4.19.9" evidence="7"/>
<dbReference type="GO" id="GO:0005576">
    <property type="term" value="C:extracellular region"/>
    <property type="evidence" value="ECO:0007669"/>
    <property type="project" value="UniProtKB-SubCell"/>
</dbReference>
<name>A0A8S3XKM7_PARAO</name>
<comment type="subcellular location">
    <subcellularLocation>
        <location evidence="1">Secreted</location>
        <location evidence="1">Extracellular space</location>
    </subcellularLocation>
</comment>
<dbReference type="PANTHER" id="PTHR11315">
    <property type="entry name" value="PROTEASE FAMILY C26 GAMMA-GLUTAMYL HYDROLASE"/>
    <property type="match status" value="1"/>
</dbReference>
<dbReference type="EMBL" id="CAJQZP010001172">
    <property type="protein sequence ID" value="CAG5025798.1"/>
    <property type="molecule type" value="Genomic_DNA"/>
</dbReference>
<feature type="active site" description="Nucleophile" evidence="6 7">
    <location>
        <position position="193"/>
    </location>
</feature>
<keyword evidence="5 7" id="KW-0378">Hydrolase</keyword>
<keyword evidence="10" id="KW-1185">Reference proteome</keyword>
<dbReference type="InterPro" id="IPR015527">
    <property type="entry name" value="Pept_C26_g-glut_hydrolase"/>
</dbReference>
<gene>
    <name evidence="9" type="ORF">PAPOLLO_LOCUS18486</name>
</gene>
<dbReference type="OrthoDB" id="64220at2759"/>
<keyword evidence="3" id="KW-0964">Secreted</keyword>
<feature type="transmembrane region" description="Helical" evidence="8">
    <location>
        <begin position="46"/>
        <end position="68"/>
    </location>
</feature>
<evidence type="ECO:0000313" key="9">
    <source>
        <dbReference type="EMBL" id="CAG5025798.1"/>
    </source>
</evidence>
<comment type="catalytic activity">
    <reaction evidence="7">
        <text>(6S)-5,6,7,8-tetrahydrofolyl-(gamma-L-Glu)(n) + (n-1) H2O = (6S)-5,6,7,8-tetrahydrofolate + (n-1) L-glutamate</text>
        <dbReference type="Rhea" id="RHEA:56784"/>
        <dbReference type="Rhea" id="RHEA-COMP:14738"/>
        <dbReference type="ChEBI" id="CHEBI:15377"/>
        <dbReference type="ChEBI" id="CHEBI:29985"/>
        <dbReference type="ChEBI" id="CHEBI:57453"/>
        <dbReference type="ChEBI" id="CHEBI:141005"/>
        <dbReference type="EC" id="3.4.19.9"/>
    </reaction>
</comment>
<evidence type="ECO:0000256" key="6">
    <source>
        <dbReference type="PIRSR" id="PIRSR615527-1"/>
    </source>
</evidence>
<dbReference type="Pfam" id="PF07722">
    <property type="entry name" value="Peptidase_C26"/>
    <property type="match status" value="1"/>
</dbReference>
<dbReference type="FunFam" id="3.40.50.880:FF:000024">
    <property type="entry name" value="Folate gamma-glutamyl hydrolase"/>
    <property type="match status" value="1"/>
</dbReference>
<accession>A0A8S3XKM7</accession>
<dbReference type="Proteomes" id="UP000691718">
    <property type="component" value="Unassembled WGS sequence"/>
</dbReference>
<dbReference type="GO" id="GO:0046900">
    <property type="term" value="P:tetrahydrofolylpolyglutamate metabolic process"/>
    <property type="evidence" value="ECO:0007669"/>
    <property type="project" value="TreeGrafter"/>
</dbReference>
<dbReference type="GO" id="GO:0034722">
    <property type="term" value="F:gamma-glutamyl-peptidase activity"/>
    <property type="evidence" value="ECO:0007669"/>
    <property type="project" value="UniProtKB-UniRule"/>
</dbReference>
<dbReference type="AlphaFoldDB" id="A0A8S3XKM7"/>
<comment type="caution">
    <text evidence="9">The sequence shown here is derived from an EMBL/GenBank/DDBJ whole genome shotgun (WGS) entry which is preliminary data.</text>
</comment>
<evidence type="ECO:0000256" key="5">
    <source>
        <dbReference type="ARBA" id="ARBA00022801"/>
    </source>
</evidence>
<reference evidence="9" key="1">
    <citation type="submission" date="2021-04" db="EMBL/GenBank/DDBJ databases">
        <authorList>
            <person name="Tunstrom K."/>
        </authorList>
    </citation>
    <scope>NUCLEOTIDE SEQUENCE</scope>
</reference>
<protein>
    <recommendedName>
        <fullName evidence="7">folate gamma-glutamyl hydrolase</fullName>
        <ecNumber evidence="7">3.4.19.9</ecNumber>
    </recommendedName>
</protein>
<keyword evidence="8" id="KW-0812">Transmembrane</keyword>
<organism evidence="9 10">
    <name type="scientific">Parnassius apollo</name>
    <name type="common">Apollo butterfly</name>
    <name type="synonym">Papilio apollo</name>
    <dbReference type="NCBI Taxonomy" id="110799"/>
    <lineage>
        <taxon>Eukaryota</taxon>
        <taxon>Metazoa</taxon>
        <taxon>Ecdysozoa</taxon>
        <taxon>Arthropoda</taxon>
        <taxon>Hexapoda</taxon>
        <taxon>Insecta</taxon>
        <taxon>Pterygota</taxon>
        <taxon>Neoptera</taxon>
        <taxon>Endopterygota</taxon>
        <taxon>Lepidoptera</taxon>
        <taxon>Glossata</taxon>
        <taxon>Ditrysia</taxon>
        <taxon>Papilionoidea</taxon>
        <taxon>Papilionidae</taxon>
        <taxon>Parnassiinae</taxon>
        <taxon>Parnassini</taxon>
        <taxon>Parnassius</taxon>
        <taxon>Parnassius</taxon>
    </lineage>
</organism>
<proteinExistence type="inferred from homology"/>
<evidence type="ECO:0000256" key="7">
    <source>
        <dbReference type="PROSITE-ProRule" id="PRU00607"/>
    </source>
</evidence>
<keyword evidence="8" id="KW-1133">Transmembrane helix</keyword>
<comment type="similarity">
    <text evidence="2">Belongs to the peptidase C26 family.</text>
</comment>
<evidence type="ECO:0000256" key="4">
    <source>
        <dbReference type="ARBA" id="ARBA00022729"/>
    </source>
</evidence>
<dbReference type="InterPro" id="IPR011697">
    <property type="entry name" value="Peptidase_C26"/>
</dbReference>
<evidence type="ECO:0000313" key="10">
    <source>
        <dbReference type="Proteomes" id="UP000691718"/>
    </source>
</evidence>
<dbReference type="PROSITE" id="PS51273">
    <property type="entry name" value="GATASE_TYPE_1"/>
    <property type="match status" value="1"/>
</dbReference>
<keyword evidence="4" id="KW-0732">Signal</keyword>
<dbReference type="PROSITE" id="PS51275">
    <property type="entry name" value="PEPTIDASE_C26_GGH"/>
    <property type="match status" value="1"/>
</dbReference>
<evidence type="ECO:0000256" key="2">
    <source>
        <dbReference type="ARBA" id="ARBA00011083"/>
    </source>
</evidence>
<feature type="active site" evidence="7">
    <location>
        <position position="305"/>
    </location>
</feature>
<evidence type="ECO:0000256" key="8">
    <source>
        <dbReference type="SAM" id="Phobius"/>
    </source>
</evidence>
<dbReference type="GO" id="GO:0005773">
    <property type="term" value="C:vacuole"/>
    <property type="evidence" value="ECO:0007669"/>
    <property type="project" value="TreeGrafter"/>
</dbReference>
<feature type="active site" description="Proton donor" evidence="6">
    <location>
        <position position="305"/>
    </location>
</feature>
<sequence>MCVGYKTEIVQNIIICFVNDCANVFILWHNGVFSSSTELAKMKPNLLEFIALKSMLILVLISSMLLILHCNAAVIVQRDNFNLTNDRPIIGVLSQEQSVYLHSKYPEENYTSYIAASYVKDIEAAGARVVPILIGKDRDYYKELMSKLNGVFFPGGATYFNQSDGYADAGQHIYEIAIELNDAGDYFPVFGTCLGFELLIILASGRGEEENRITCYSYSNLPLDFEDDFRTSKMFAEAPEDIVQILTNEDVTVNAHQFCIVDKNLQSHNLDKDWRVTSHGDDDYGVQFIASIEHKRYPFYGVQFHPEKSSFEWKLSKKYPHSFNAIKANRYFMDFFVRECRRNHHSFASASEENKYVIYNYEPRFTGVLGSAYHQCYFFEPQEPNQMRKLYRYPIIESYDNDGDADDIFLEVPKLVDFQGEIIVLQMVAQTWLS</sequence>
<keyword evidence="8" id="KW-0472">Membrane</keyword>